<reference evidence="3" key="1">
    <citation type="submission" date="2021-02" db="EMBL/GenBank/DDBJ databases">
        <authorList>
            <person name="Nowell W R."/>
        </authorList>
    </citation>
    <scope>NUCLEOTIDE SEQUENCE</scope>
</reference>
<protein>
    <recommendedName>
        <fullName evidence="2">PARP4 MVP-ID C-terminal domain-containing protein</fullName>
    </recommendedName>
</protein>
<evidence type="ECO:0000256" key="1">
    <source>
        <dbReference type="SAM" id="MobiDB-lite"/>
    </source>
</evidence>
<accession>A0A813SPF5</accession>
<evidence type="ECO:0000313" key="5">
    <source>
        <dbReference type="Proteomes" id="UP000663860"/>
    </source>
</evidence>
<name>A0A813SPF5_9BILA</name>
<feature type="domain" description="PARP4 MVP-ID C-terminal" evidence="2">
    <location>
        <begin position="37"/>
        <end position="179"/>
    </location>
</feature>
<dbReference type="Proteomes" id="UP000663868">
    <property type="component" value="Unassembled WGS sequence"/>
</dbReference>
<evidence type="ECO:0000259" key="2">
    <source>
        <dbReference type="Pfam" id="PF26156"/>
    </source>
</evidence>
<dbReference type="EMBL" id="CAJNOE010000045">
    <property type="protein sequence ID" value="CAF0803562.1"/>
    <property type="molecule type" value="Genomic_DNA"/>
</dbReference>
<dbReference type="Proteomes" id="UP000663860">
    <property type="component" value="Unassembled WGS sequence"/>
</dbReference>
<feature type="region of interest" description="Disordered" evidence="1">
    <location>
        <begin position="1"/>
        <end position="22"/>
    </location>
</feature>
<dbReference type="AlphaFoldDB" id="A0A813SPF5"/>
<proteinExistence type="predicted"/>
<dbReference type="Pfam" id="PF26156">
    <property type="entry name" value="PARP4_MVP-ID"/>
    <property type="match status" value="1"/>
</dbReference>
<evidence type="ECO:0000313" key="4">
    <source>
        <dbReference type="EMBL" id="CAF3689016.1"/>
    </source>
</evidence>
<organism evidence="3 5">
    <name type="scientific">Adineta steineri</name>
    <dbReference type="NCBI Taxonomy" id="433720"/>
    <lineage>
        <taxon>Eukaryota</taxon>
        <taxon>Metazoa</taxon>
        <taxon>Spiralia</taxon>
        <taxon>Gnathifera</taxon>
        <taxon>Rotifera</taxon>
        <taxon>Eurotatoria</taxon>
        <taxon>Bdelloidea</taxon>
        <taxon>Adinetida</taxon>
        <taxon>Adinetidae</taxon>
        <taxon>Adineta</taxon>
    </lineage>
</organism>
<sequence>MTSNETDNINGSAANNTADKPLSSIVETPLTDSLVNEIFHQQNNDGSYPTTNEFGKLFNVDFEQVKNQLKEKGLDSSISDEIHRLISTASILFYFLYHSQKTKFPVDIDAIKQFVSKARTELEGFSMKADPIMQTYIDKGELAVKYVIDTREKYANICNDLKLSHPTWESYIQHLMNLDKQE</sequence>
<comment type="caution">
    <text evidence="3">The sequence shown here is derived from an EMBL/GenBank/DDBJ whole genome shotgun (WGS) entry which is preliminary data.</text>
</comment>
<evidence type="ECO:0000313" key="3">
    <source>
        <dbReference type="EMBL" id="CAF0803562.1"/>
    </source>
</evidence>
<dbReference type="InterPro" id="IPR058904">
    <property type="entry name" value="PARP4_MVP-ID"/>
</dbReference>
<dbReference type="EMBL" id="CAJOBB010000480">
    <property type="protein sequence ID" value="CAF3689016.1"/>
    <property type="molecule type" value="Genomic_DNA"/>
</dbReference>
<feature type="compositionally biased region" description="Polar residues" evidence="1">
    <location>
        <begin position="1"/>
        <end position="18"/>
    </location>
</feature>
<gene>
    <name evidence="3" type="ORF">IZO911_LOCUS7067</name>
    <name evidence="4" type="ORF">KXQ929_LOCUS10216</name>
</gene>